<evidence type="ECO:0000313" key="2">
    <source>
        <dbReference type="Proteomes" id="UP001057402"/>
    </source>
</evidence>
<protein>
    <submittedName>
        <fullName evidence="1">Uncharacterized protein</fullName>
    </submittedName>
</protein>
<comment type="caution">
    <text evidence="1">The sequence shown here is derived from an EMBL/GenBank/DDBJ whole genome shotgun (WGS) entry which is preliminary data.</text>
</comment>
<name>A0ACB9N189_9MYRT</name>
<proteinExistence type="predicted"/>
<sequence length="844" mass="95793">MEAATPSALSKPGPPFRPDTNVIVRKLLRGGVQPTPKIIHTLRKKAIQKHNRRMKKDSDLSGQARDGVSEEYSEYLALREEYREFDRAWKSKRLDFEGDPGSGMVGLPWEGIDRVRMREALGGLGGEEGSGVLGKVGRREGLRELGEMFEDRRREELRWLLDDDDLESDEERKEGLGSVDNYGLDCSDGVTRSKRIRTEDESIKYLVARLGAKEIDRRDWKLRRMMKLSGLQFSEKQLLKILQGLGRKGHWKQALSAVEWVYDDKVRVKFKSRFVYTKLLAVLGDARRPLEALRIFNLMREDYFLYPDMAAYHSIAVTLGQGGLVRELIKLIECLKQKPTGKINHLRRKNWDPVLSPDLVVFNAVLNACVPSQQWKGVFWVFEQLRKNGIRPNGASYGLAMEVMLKSGKYDMVHEFFIKMRRSGEVARAITYKILVKCFSEEGRIDEAVETVREMEQRGIVGTAGVYYELACCLCSNGRWEQAMSEVRRLRKLHRTKPLAVTFTGMIVSAMEGGYLDDCLSIFNSMKGLCAPNIGTINTMLRVYLHNDMFSKAKELFEETKAVSRFASTTHADSSLMPDEYTYAAMLEVSAAALQWEYFEYVYKEMMLSGYRLNHKQASLLLAACRGGKGHLLEHAFDNLIDAGEVPCPEIFFEMVIQAMIHHNIEKAVSLIRVMSLASFQVGEKQWSDLFTKNRDWISTECLANLLEALSTCEITEEATIKNLLRSQCLLRESTSPMGTKNLEGRDEESESVQICPSKSSATCQTGCLDLDSEDNGSCANFDEIITSFNTDGSLKEIQEVKPGLLPGEFGNPRQKLPSAEEVLENWRQSQLKEGISFRFQVST</sequence>
<accession>A0ACB9N189</accession>
<organism evidence="1 2">
    <name type="scientific">Melastoma candidum</name>
    <dbReference type="NCBI Taxonomy" id="119954"/>
    <lineage>
        <taxon>Eukaryota</taxon>
        <taxon>Viridiplantae</taxon>
        <taxon>Streptophyta</taxon>
        <taxon>Embryophyta</taxon>
        <taxon>Tracheophyta</taxon>
        <taxon>Spermatophyta</taxon>
        <taxon>Magnoliopsida</taxon>
        <taxon>eudicotyledons</taxon>
        <taxon>Gunneridae</taxon>
        <taxon>Pentapetalae</taxon>
        <taxon>rosids</taxon>
        <taxon>malvids</taxon>
        <taxon>Myrtales</taxon>
        <taxon>Melastomataceae</taxon>
        <taxon>Melastomatoideae</taxon>
        <taxon>Melastomateae</taxon>
        <taxon>Melastoma</taxon>
    </lineage>
</organism>
<gene>
    <name evidence="1" type="ORF">MLD38_028525</name>
</gene>
<dbReference type="EMBL" id="CM042887">
    <property type="protein sequence ID" value="KAI4330224.1"/>
    <property type="molecule type" value="Genomic_DNA"/>
</dbReference>
<keyword evidence="2" id="KW-1185">Reference proteome</keyword>
<reference evidence="2" key="1">
    <citation type="journal article" date="2023" name="Front. Plant Sci.">
        <title>Chromosomal-level genome assembly of Melastoma candidum provides insights into trichome evolution.</title>
        <authorList>
            <person name="Zhong Y."/>
            <person name="Wu W."/>
            <person name="Sun C."/>
            <person name="Zou P."/>
            <person name="Liu Y."/>
            <person name="Dai S."/>
            <person name="Zhou R."/>
        </authorList>
    </citation>
    <scope>NUCLEOTIDE SEQUENCE [LARGE SCALE GENOMIC DNA]</scope>
</reference>
<evidence type="ECO:0000313" key="1">
    <source>
        <dbReference type="EMBL" id="KAI4330224.1"/>
    </source>
</evidence>
<dbReference type="Proteomes" id="UP001057402">
    <property type="component" value="Chromosome 8"/>
</dbReference>